<proteinExistence type="predicted"/>
<reference evidence="1 2" key="1">
    <citation type="journal article" date="2021" name="Chemosphere">
        <title>Bioballs carrying a syntrophic Rhodococcus and Mycolicibacterium consortium for simultaneous sorption and biodegradation of fuel oil in contaminated freshwater.</title>
        <authorList>
            <person name="Naloka K."/>
            <person name="Polrit D."/>
            <person name="Muangchinda C."/>
            <person name="Thoetkiattikul H."/>
            <person name="Pinyakong O."/>
        </authorList>
    </citation>
    <scope>NUCLEOTIDE SEQUENCE [LARGE SCALE GENOMIC DNA]</scope>
    <source>
        <strain evidence="1 2">J101</strain>
    </source>
</reference>
<dbReference type="Proteomes" id="UP001289645">
    <property type="component" value="Unassembled WGS sequence"/>
</dbReference>
<sequence length="324" mass="33872">MRAIQIARLDGPQAAHVVEIDEPAGGDDLVVVDVHAAGVAYPDALQSRGLYQYKPEMPYIPGAEIAGVVRSAPEEAHVRPGDRVAGLTMLCGAMAEVVTLPPERLFRLPDSVSFEAGAGVLFNDLTVHFALRTRGRLSNGDTVLVHGAAGGIGTSTLRLAPAFGAARTIAVVSSEEKADVARAAGASDVVLADGFKDAVKELTEGRGVDIVVDPVGGDRFTDSLRSLSPGGRLLVVGFTGGDIPTVKVNRLLLNNVDVVGVGWGAWTMRHPGYLQQQWAELLPLLASGRVGAPEPVVFPLEDAAAAIASLEDRTARGKVVVSLR</sequence>
<name>A0ACC6MEU5_MYCPF</name>
<evidence type="ECO:0000313" key="1">
    <source>
        <dbReference type="EMBL" id="MDZ5085131.1"/>
    </source>
</evidence>
<evidence type="ECO:0000313" key="2">
    <source>
        <dbReference type="Proteomes" id="UP001289645"/>
    </source>
</evidence>
<comment type="caution">
    <text evidence="1">The sequence shown here is derived from an EMBL/GenBank/DDBJ whole genome shotgun (WGS) entry which is preliminary data.</text>
</comment>
<dbReference type="EMBL" id="JAOXLN010000005">
    <property type="protein sequence ID" value="MDZ5085131.1"/>
    <property type="molecule type" value="Genomic_DNA"/>
</dbReference>
<accession>A0ACC6MEU5</accession>
<organism evidence="1 2">
    <name type="scientific">Mycolicibacterium parafortuitum</name>
    <name type="common">Mycobacterium parafortuitum</name>
    <dbReference type="NCBI Taxonomy" id="39692"/>
    <lineage>
        <taxon>Bacteria</taxon>
        <taxon>Bacillati</taxon>
        <taxon>Actinomycetota</taxon>
        <taxon>Actinomycetes</taxon>
        <taxon>Mycobacteriales</taxon>
        <taxon>Mycobacteriaceae</taxon>
        <taxon>Mycolicibacterium</taxon>
    </lineage>
</organism>
<keyword evidence="2" id="KW-1185">Reference proteome</keyword>
<gene>
    <name evidence="1" type="ORF">OHX15_06990</name>
</gene>
<protein>
    <submittedName>
        <fullName evidence="1">NADPH:quinone oxidoreductase family protein</fullName>
    </submittedName>
</protein>